<keyword evidence="1" id="KW-0472">Membrane</keyword>
<dbReference type="EMBL" id="MEUT01000051">
    <property type="protein sequence ID" value="OGC49420.1"/>
    <property type="molecule type" value="Genomic_DNA"/>
</dbReference>
<feature type="transmembrane region" description="Helical" evidence="1">
    <location>
        <begin position="27"/>
        <end position="49"/>
    </location>
</feature>
<keyword evidence="1" id="KW-0812">Transmembrane</keyword>
<reference evidence="2 3" key="1">
    <citation type="journal article" date="2016" name="Nat. Commun.">
        <title>Thousands of microbial genomes shed light on interconnected biogeochemical processes in an aquifer system.</title>
        <authorList>
            <person name="Anantharaman K."/>
            <person name="Brown C.T."/>
            <person name="Hug L.A."/>
            <person name="Sharon I."/>
            <person name="Castelle C.J."/>
            <person name="Probst A.J."/>
            <person name="Thomas B.C."/>
            <person name="Singh A."/>
            <person name="Wilkins M.J."/>
            <person name="Karaoz U."/>
            <person name="Brodie E.L."/>
            <person name="Williams K.H."/>
            <person name="Hubbard S.S."/>
            <person name="Banfield J.F."/>
        </authorList>
    </citation>
    <scope>NUCLEOTIDE SEQUENCE [LARGE SCALE GENOMIC DNA]</scope>
</reference>
<evidence type="ECO:0000313" key="2">
    <source>
        <dbReference type="EMBL" id="OGC49420.1"/>
    </source>
</evidence>
<evidence type="ECO:0000256" key="1">
    <source>
        <dbReference type="SAM" id="Phobius"/>
    </source>
</evidence>
<organism evidence="2 3">
    <name type="scientific">candidate division WWE3 bacterium RBG_16_37_10</name>
    <dbReference type="NCBI Taxonomy" id="1802610"/>
    <lineage>
        <taxon>Bacteria</taxon>
        <taxon>Katanobacteria</taxon>
    </lineage>
</organism>
<gene>
    <name evidence="2" type="ORF">A2W32_04490</name>
</gene>
<dbReference type="Proteomes" id="UP000177371">
    <property type="component" value="Unassembled WGS sequence"/>
</dbReference>
<sequence length="112" mass="11908">MSLVQDVFAQTNVSVPIIPGVNNLGDIFGMVVNIILGVGWALVFVMLALGLVQYIMSKGEAKATDAARQWLTAAAIGGIGLFFLTTLRVILFNLVGLGSNNQIGNNQINIFD</sequence>
<proteinExistence type="predicted"/>
<dbReference type="STRING" id="1802610.A2W32_04490"/>
<accession>A0A1F4UX52</accession>
<keyword evidence="1" id="KW-1133">Transmembrane helix</keyword>
<protein>
    <submittedName>
        <fullName evidence="2">Uncharacterized protein</fullName>
    </submittedName>
</protein>
<evidence type="ECO:0000313" key="3">
    <source>
        <dbReference type="Proteomes" id="UP000177371"/>
    </source>
</evidence>
<comment type="caution">
    <text evidence="2">The sequence shown here is derived from an EMBL/GenBank/DDBJ whole genome shotgun (WGS) entry which is preliminary data.</text>
</comment>
<dbReference type="AlphaFoldDB" id="A0A1F4UX52"/>
<feature type="transmembrane region" description="Helical" evidence="1">
    <location>
        <begin position="70"/>
        <end position="91"/>
    </location>
</feature>
<name>A0A1F4UX52_UNCKA</name>